<gene>
    <name evidence="2" type="ORF">DRH29_04865</name>
</gene>
<protein>
    <submittedName>
        <fullName evidence="2">Uncharacterized protein</fullName>
    </submittedName>
</protein>
<feature type="non-terminal residue" evidence="2">
    <location>
        <position position="1"/>
    </location>
</feature>
<reference evidence="2 3" key="1">
    <citation type="submission" date="2018-06" db="EMBL/GenBank/DDBJ databases">
        <title>Extensive metabolic versatility and redundancy in microbially diverse, dynamic hydrothermal sediments.</title>
        <authorList>
            <person name="Dombrowski N."/>
            <person name="Teske A."/>
            <person name="Baker B.J."/>
        </authorList>
    </citation>
    <scope>NUCLEOTIDE SEQUENCE [LARGE SCALE GENOMIC DNA]</scope>
    <source>
        <strain evidence="2">B79_G16</strain>
    </source>
</reference>
<name>A0A420ZBD9_UNCK3</name>
<evidence type="ECO:0000313" key="2">
    <source>
        <dbReference type="EMBL" id="RLC36274.1"/>
    </source>
</evidence>
<comment type="caution">
    <text evidence="2">The sequence shown here is derived from an EMBL/GenBank/DDBJ whole genome shotgun (WGS) entry which is preliminary data.</text>
</comment>
<dbReference type="SUPFAM" id="SSF56091">
    <property type="entry name" value="DNA ligase/mRNA capping enzyme, catalytic domain"/>
    <property type="match status" value="1"/>
</dbReference>
<evidence type="ECO:0000256" key="1">
    <source>
        <dbReference type="SAM" id="Coils"/>
    </source>
</evidence>
<feature type="coiled-coil region" evidence="1">
    <location>
        <begin position="38"/>
        <end position="65"/>
    </location>
</feature>
<organism evidence="2 3">
    <name type="scientific">candidate division Kazan bacterium</name>
    <dbReference type="NCBI Taxonomy" id="2202143"/>
    <lineage>
        <taxon>Bacteria</taxon>
        <taxon>Bacteria division Kazan-3B-28</taxon>
    </lineage>
</organism>
<sequence>ATVYLKHDQHFGACYLHATDQVTPNMPKLRYAINFEVREDKLEIKDSLNSELAKYKEAYVFEKRDGFNLLFYKFRDKVIPKTRTAPIALGQIQKVIQLPEFPIKQIEQMVLDGFTPYFEVWGTKLDEFEIIHGCVNILEVQKAEGLPDLNCDLIAVKQDNKWLSPDRMFQLAKQYDLEACKCYDIVEVSVSRVIDLMQRAEQLNEKVGTIITEGYVLHAYTPRFGLGMFKVKPYNVMLHDVIRSHNTIPKDRVDLEISKLLLEYDLISVAKDPIPYLEMLYDYLEEDYKLTNKAKRRVLKQFTSRIARLLISEHNISSAEQAGRSGIHKCVIGALIQLLK</sequence>
<dbReference type="EMBL" id="QMNG01000069">
    <property type="protein sequence ID" value="RLC36274.1"/>
    <property type="molecule type" value="Genomic_DNA"/>
</dbReference>
<accession>A0A420ZBD9</accession>
<dbReference type="Proteomes" id="UP000281261">
    <property type="component" value="Unassembled WGS sequence"/>
</dbReference>
<dbReference type="AlphaFoldDB" id="A0A420ZBD9"/>
<keyword evidence="1" id="KW-0175">Coiled coil</keyword>
<proteinExistence type="predicted"/>
<evidence type="ECO:0000313" key="3">
    <source>
        <dbReference type="Proteomes" id="UP000281261"/>
    </source>
</evidence>